<keyword evidence="1" id="KW-0812">Transmembrane</keyword>
<gene>
    <name evidence="2" type="ORF">A3A21_03800</name>
</gene>
<comment type="caution">
    <text evidence="2">The sequence shown here is derived from an EMBL/GenBank/DDBJ whole genome shotgun (WGS) entry which is preliminary data.</text>
</comment>
<keyword evidence="1" id="KW-0472">Membrane</keyword>
<dbReference type="AlphaFoldDB" id="A0A1F6BY18"/>
<accession>A0A1F6BY18</accession>
<reference evidence="2 3" key="1">
    <citation type="journal article" date="2016" name="Nat. Commun.">
        <title>Thousands of microbial genomes shed light on interconnected biogeochemical processes in an aquifer system.</title>
        <authorList>
            <person name="Anantharaman K."/>
            <person name="Brown C.T."/>
            <person name="Hug L.A."/>
            <person name="Sharon I."/>
            <person name="Castelle C.J."/>
            <person name="Probst A.J."/>
            <person name="Thomas B.C."/>
            <person name="Singh A."/>
            <person name="Wilkins M.J."/>
            <person name="Karaoz U."/>
            <person name="Brodie E.L."/>
            <person name="Williams K.H."/>
            <person name="Hubbard S.S."/>
            <person name="Banfield J.F."/>
        </authorList>
    </citation>
    <scope>NUCLEOTIDE SEQUENCE [LARGE SCALE GENOMIC DNA]</scope>
</reference>
<dbReference type="STRING" id="1798471.A3A21_03800"/>
<protein>
    <submittedName>
        <fullName evidence="2">Uncharacterized protein</fullName>
    </submittedName>
</protein>
<organism evidence="2 3">
    <name type="scientific">Candidatus Jorgensenbacteria bacterium RIFCSPLOWO2_01_FULL_45_25b</name>
    <dbReference type="NCBI Taxonomy" id="1798471"/>
    <lineage>
        <taxon>Bacteria</taxon>
        <taxon>Candidatus Joergenseniibacteriota</taxon>
    </lineage>
</organism>
<proteinExistence type="predicted"/>
<dbReference type="EMBL" id="MFKK01000010">
    <property type="protein sequence ID" value="OGG41703.1"/>
    <property type="molecule type" value="Genomic_DNA"/>
</dbReference>
<evidence type="ECO:0000313" key="3">
    <source>
        <dbReference type="Proteomes" id="UP000176996"/>
    </source>
</evidence>
<feature type="transmembrane region" description="Helical" evidence="1">
    <location>
        <begin position="6"/>
        <end position="23"/>
    </location>
</feature>
<dbReference type="Proteomes" id="UP000176996">
    <property type="component" value="Unassembled WGS sequence"/>
</dbReference>
<name>A0A1F6BY18_9BACT</name>
<sequence>MPPEIVVLWLLVFVAFLGLIMVLRSMMPVVRRQTAFLPLPIEPIIEEPSLLELYEAGKRLLSNARRRQTEMEVLEREHRRRRRQDLIDLTDADSEAIERVLRGWSEEDAPSTTEVRLEEYRGSYTRV</sequence>
<evidence type="ECO:0000313" key="2">
    <source>
        <dbReference type="EMBL" id="OGG41703.1"/>
    </source>
</evidence>
<keyword evidence="1" id="KW-1133">Transmembrane helix</keyword>
<evidence type="ECO:0000256" key="1">
    <source>
        <dbReference type="SAM" id="Phobius"/>
    </source>
</evidence>